<comment type="pathway">
    <text evidence="2 9">Amino-acid biosynthesis; L-histidine biosynthesis; L-histidine from 5-phospho-alpha-D-ribose 1-diphosphate: step 7/9.</text>
</comment>
<keyword evidence="7 9" id="KW-0368">Histidine biosynthesis</keyword>
<evidence type="ECO:0000256" key="7">
    <source>
        <dbReference type="ARBA" id="ARBA00023102"/>
    </source>
</evidence>
<dbReference type="SUPFAM" id="SSF53383">
    <property type="entry name" value="PLP-dependent transferases"/>
    <property type="match status" value="1"/>
</dbReference>
<comment type="catalytic activity">
    <reaction evidence="8 9">
        <text>L-histidinol phosphate + 2-oxoglutarate = 3-(imidazol-4-yl)-2-oxopropyl phosphate + L-glutamate</text>
        <dbReference type="Rhea" id="RHEA:23744"/>
        <dbReference type="ChEBI" id="CHEBI:16810"/>
        <dbReference type="ChEBI" id="CHEBI:29985"/>
        <dbReference type="ChEBI" id="CHEBI:57766"/>
        <dbReference type="ChEBI" id="CHEBI:57980"/>
        <dbReference type="EC" id="2.6.1.9"/>
    </reaction>
</comment>
<dbReference type="Gene3D" id="3.90.1150.10">
    <property type="entry name" value="Aspartate Aminotransferase, domain 1"/>
    <property type="match status" value="1"/>
</dbReference>
<gene>
    <name evidence="11" type="primary">hisC_2</name>
    <name evidence="9" type="synonym">hisC</name>
    <name evidence="11" type="ORF">BN990_03362</name>
</gene>
<dbReference type="InterPro" id="IPR015421">
    <property type="entry name" value="PyrdxlP-dep_Trfase_major"/>
</dbReference>
<dbReference type="PANTHER" id="PTHR43643">
    <property type="entry name" value="HISTIDINOL-PHOSPHATE AMINOTRANSFERASE 2"/>
    <property type="match status" value="1"/>
</dbReference>
<dbReference type="HAMAP" id="MF_01023">
    <property type="entry name" value="HisC_aminotrans_2"/>
    <property type="match status" value="1"/>
</dbReference>
<evidence type="ECO:0000313" key="12">
    <source>
        <dbReference type="Proteomes" id="UP000028875"/>
    </source>
</evidence>
<keyword evidence="5 9" id="KW-0808">Transferase</keyword>
<reference evidence="12" key="2">
    <citation type="submission" date="2014-05" db="EMBL/GenBank/DDBJ databases">
        <title>Draft genome sequence of Virgibacillus massiliensis Vm-5.</title>
        <authorList>
            <person name="Khelaifia S."/>
            <person name="Croce O."/>
            <person name="Lagier J.C."/>
            <person name="Raoult D."/>
        </authorList>
    </citation>
    <scope>NUCLEOTIDE SEQUENCE [LARGE SCALE GENOMIC DNA]</scope>
    <source>
        <strain evidence="12">Vm-5</strain>
    </source>
</reference>
<dbReference type="RefSeq" id="WP_021288694.1">
    <property type="nucleotide sequence ID" value="NZ_BNER01000007.1"/>
</dbReference>
<evidence type="ECO:0000259" key="10">
    <source>
        <dbReference type="Pfam" id="PF00155"/>
    </source>
</evidence>
<dbReference type="Pfam" id="PF00155">
    <property type="entry name" value="Aminotran_1_2"/>
    <property type="match status" value="1"/>
</dbReference>
<dbReference type="PANTHER" id="PTHR43643:SF3">
    <property type="entry name" value="HISTIDINOL-PHOSPHATE AMINOTRANSFERASE"/>
    <property type="match status" value="1"/>
</dbReference>
<evidence type="ECO:0000256" key="5">
    <source>
        <dbReference type="ARBA" id="ARBA00022679"/>
    </source>
</evidence>
<dbReference type="Gene3D" id="3.40.640.10">
    <property type="entry name" value="Type I PLP-dependent aspartate aminotransferase-like (Major domain)"/>
    <property type="match status" value="1"/>
</dbReference>
<dbReference type="OrthoDB" id="9813612at2"/>
<evidence type="ECO:0000256" key="1">
    <source>
        <dbReference type="ARBA" id="ARBA00001933"/>
    </source>
</evidence>
<dbReference type="InterPro" id="IPR004839">
    <property type="entry name" value="Aminotransferase_I/II_large"/>
</dbReference>
<dbReference type="GO" id="GO:0004400">
    <property type="term" value="F:histidinol-phosphate transaminase activity"/>
    <property type="evidence" value="ECO:0007669"/>
    <property type="project" value="UniProtKB-UniRule"/>
</dbReference>
<keyword evidence="9" id="KW-0028">Amino-acid biosynthesis</keyword>
<accession>A0A024QFL8</accession>
<comment type="similarity">
    <text evidence="9">Belongs to the class-II pyridoxal-phosphate-dependent aminotransferase family. Histidinol-phosphate aminotransferase subfamily.</text>
</comment>
<evidence type="ECO:0000256" key="6">
    <source>
        <dbReference type="ARBA" id="ARBA00022898"/>
    </source>
</evidence>
<dbReference type="PROSITE" id="PS00599">
    <property type="entry name" value="AA_TRANSFER_CLASS_2"/>
    <property type="match status" value="1"/>
</dbReference>
<dbReference type="InterPro" id="IPR005861">
    <property type="entry name" value="HisP_aminotrans"/>
</dbReference>
<dbReference type="AlphaFoldDB" id="A0A024QFL8"/>
<dbReference type="InterPro" id="IPR001917">
    <property type="entry name" value="Aminotrans_II_pyridoxalP_BS"/>
</dbReference>
<sequence length="354" mass="40566">MTKFWSEAAKRCTPYVPGEQLNDPNIIKLNTNENPYPPSPLVVGAIKQEVENQMNRYPSPTLDNVREKIAYHYQVDKENVFIGNGSDEVLAFSFMAFFEEHQQILFPDISYSFYPVYANLFQIPYREMPLKQDFTLDETLFFGSQGGVILPNPNAPTSIHTALDRIQAIIENNNDNVVIIDEAYSDFASDSAVELIKQYKNLLVVKTMSKSRSLAGLRIGYAIGDKELIEGLTRIKDSFNSYTVDRLAIAGAEAAIEDNKYYQETTRKIMNTRNWLLSELKKRGFKVLPSETNFLFVHHPMFHAESLYKGLKENGILVRHFNKLRISNYLRITIGTKESMEQFLGIIDDIFSKK</sequence>
<evidence type="ECO:0000256" key="4">
    <source>
        <dbReference type="ARBA" id="ARBA00022576"/>
    </source>
</evidence>
<evidence type="ECO:0000256" key="3">
    <source>
        <dbReference type="ARBA" id="ARBA00011738"/>
    </source>
</evidence>
<dbReference type="UniPathway" id="UPA00031">
    <property type="reaction ID" value="UER00012"/>
</dbReference>
<evidence type="ECO:0000256" key="8">
    <source>
        <dbReference type="ARBA" id="ARBA00047481"/>
    </source>
</evidence>
<dbReference type="EMBL" id="CCDP010000002">
    <property type="protein sequence ID" value="CDQ41012.1"/>
    <property type="molecule type" value="Genomic_DNA"/>
</dbReference>
<dbReference type="STRING" id="1462526.BN990_03362"/>
<feature type="domain" description="Aminotransferase class I/classII large" evidence="10">
    <location>
        <begin position="25"/>
        <end position="345"/>
    </location>
</feature>
<proteinExistence type="inferred from homology"/>
<dbReference type="InterPro" id="IPR015422">
    <property type="entry name" value="PyrdxlP-dep_Trfase_small"/>
</dbReference>
<keyword evidence="6 9" id="KW-0663">Pyridoxal phosphate</keyword>
<comment type="cofactor">
    <cofactor evidence="1 9">
        <name>pyridoxal 5'-phosphate</name>
        <dbReference type="ChEBI" id="CHEBI:597326"/>
    </cofactor>
</comment>
<comment type="subunit">
    <text evidence="3 9">Homodimer.</text>
</comment>
<protein>
    <recommendedName>
        <fullName evidence="9">Histidinol-phosphate aminotransferase</fullName>
        <ecNumber evidence="9">2.6.1.9</ecNumber>
    </recommendedName>
    <alternativeName>
        <fullName evidence="9">Imidazole acetol-phosphate transaminase</fullName>
    </alternativeName>
</protein>
<keyword evidence="12" id="KW-1185">Reference proteome</keyword>
<dbReference type="GO" id="GO:0030170">
    <property type="term" value="F:pyridoxal phosphate binding"/>
    <property type="evidence" value="ECO:0007669"/>
    <property type="project" value="InterPro"/>
</dbReference>
<dbReference type="InterPro" id="IPR015424">
    <property type="entry name" value="PyrdxlP-dep_Trfase"/>
</dbReference>
<dbReference type="eggNOG" id="COG0079">
    <property type="taxonomic scope" value="Bacteria"/>
</dbReference>
<organism evidence="11 12">
    <name type="scientific">Virgibacillus massiliensis</name>
    <dbReference type="NCBI Taxonomy" id="1462526"/>
    <lineage>
        <taxon>Bacteria</taxon>
        <taxon>Bacillati</taxon>
        <taxon>Bacillota</taxon>
        <taxon>Bacilli</taxon>
        <taxon>Bacillales</taxon>
        <taxon>Bacillaceae</taxon>
        <taxon>Virgibacillus</taxon>
    </lineage>
</organism>
<dbReference type="CDD" id="cd00609">
    <property type="entry name" value="AAT_like"/>
    <property type="match status" value="1"/>
</dbReference>
<evidence type="ECO:0000256" key="9">
    <source>
        <dbReference type="HAMAP-Rule" id="MF_01023"/>
    </source>
</evidence>
<keyword evidence="4 9" id="KW-0032">Aminotransferase</keyword>
<name>A0A024QFL8_9BACI</name>
<dbReference type="InterPro" id="IPR050106">
    <property type="entry name" value="HistidinolP_aminotransfase"/>
</dbReference>
<dbReference type="GO" id="GO:0000105">
    <property type="term" value="P:L-histidine biosynthetic process"/>
    <property type="evidence" value="ECO:0007669"/>
    <property type="project" value="UniProtKB-UniRule"/>
</dbReference>
<feature type="modified residue" description="N6-(pyridoxal phosphate)lysine" evidence="9">
    <location>
        <position position="210"/>
    </location>
</feature>
<evidence type="ECO:0000256" key="2">
    <source>
        <dbReference type="ARBA" id="ARBA00005011"/>
    </source>
</evidence>
<dbReference type="NCBIfam" id="TIGR01141">
    <property type="entry name" value="hisC"/>
    <property type="match status" value="1"/>
</dbReference>
<comment type="caution">
    <text evidence="11">The sequence shown here is derived from an EMBL/GenBank/DDBJ whole genome shotgun (WGS) entry which is preliminary data.</text>
</comment>
<dbReference type="EC" id="2.6.1.9" evidence="9"/>
<dbReference type="Proteomes" id="UP000028875">
    <property type="component" value="Unassembled WGS sequence"/>
</dbReference>
<evidence type="ECO:0000313" key="11">
    <source>
        <dbReference type="EMBL" id="CDQ41012.1"/>
    </source>
</evidence>
<reference evidence="11 12" key="1">
    <citation type="submission" date="2014-03" db="EMBL/GenBank/DDBJ databases">
        <authorList>
            <person name="Urmite Genomes U."/>
        </authorList>
    </citation>
    <scope>NUCLEOTIDE SEQUENCE [LARGE SCALE GENOMIC DNA]</scope>
    <source>
        <strain evidence="11 12">Vm-5</strain>
    </source>
</reference>